<feature type="signal peptide" evidence="1">
    <location>
        <begin position="1"/>
        <end position="20"/>
    </location>
</feature>
<comment type="caution">
    <text evidence="2">The sequence shown here is derived from an EMBL/GenBank/DDBJ whole genome shotgun (WGS) entry which is preliminary data.</text>
</comment>
<dbReference type="AlphaFoldDB" id="A0A4R5DUK8"/>
<sequence>MKSTRLAVIFIVLFSVKIYAQQPARVTAGVDFGTGYKDKTWVPSAMYHQELSLNHFPWLRIGWGVRAWGYYAGRTDLAPKNTSLSGDTLKFGKITSNGLSFLAGASIKLWRFDIGANTDLVGIAFGARRRGLYTQTTLPDGEGAEFYNSYVPSAPSTLNALPLFLENQSGQSELFLRYWFTPRVGLKVGYVHGRITYASSEKLDNGQTRFSQSYGVPYASVSFPLYN</sequence>
<reference evidence="2 3" key="1">
    <citation type="submission" date="2019-03" db="EMBL/GenBank/DDBJ databases">
        <title>Dyadobacter AR-3-6 sp. nov., isolated from arctic soil.</title>
        <authorList>
            <person name="Chaudhary D.K."/>
        </authorList>
    </citation>
    <scope>NUCLEOTIDE SEQUENCE [LARGE SCALE GENOMIC DNA]</scope>
    <source>
        <strain evidence="2 3">AR-3-6</strain>
    </source>
</reference>
<organism evidence="2 3">
    <name type="scientific">Dyadobacter psychrotolerans</name>
    <dbReference type="NCBI Taxonomy" id="2541721"/>
    <lineage>
        <taxon>Bacteria</taxon>
        <taxon>Pseudomonadati</taxon>
        <taxon>Bacteroidota</taxon>
        <taxon>Cytophagia</taxon>
        <taxon>Cytophagales</taxon>
        <taxon>Spirosomataceae</taxon>
        <taxon>Dyadobacter</taxon>
    </lineage>
</organism>
<gene>
    <name evidence="2" type="ORF">E0F88_15750</name>
</gene>
<feature type="chain" id="PRO_5020609818" description="Outer membrane protein beta-barrel domain-containing protein" evidence="1">
    <location>
        <begin position="21"/>
        <end position="227"/>
    </location>
</feature>
<keyword evidence="1" id="KW-0732">Signal</keyword>
<dbReference type="RefSeq" id="WP_131959226.1">
    <property type="nucleotide sequence ID" value="NZ_SMFL01000005.1"/>
</dbReference>
<accession>A0A4R5DUK8</accession>
<evidence type="ECO:0000313" key="2">
    <source>
        <dbReference type="EMBL" id="TDE14643.1"/>
    </source>
</evidence>
<protein>
    <recommendedName>
        <fullName evidence="4">Outer membrane protein beta-barrel domain-containing protein</fullName>
    </recommendedName>
</protein>
<proteinExistence type="predicted"/>
<evidence type="ECO:0008006" key="4">
    <source>
        <dbReference type="Google" id="ProtNLM"/>
    </source>
</evidence>
<evidence type="ECO:0000313" key="3">
    <source>
        <dbReference type="Proteomes" id="UP000294850"/>
    </source>
</evidence>
<keyword evidence="3" id="KW-1185">Reference proteome</keyword>
<dbReference type="EMBL" id="SMFL01000005">
    <property type="protein sequence ID" value="TDE14643.1"/>
    <property type="molecule type" value="Genomic_DNA"/>
</dbReference>
<evidence type="ECO:0000256" key="1">
    <source>
        <dbReference type="SAM" id="SignalP"/>
    </source>
</evidence>
<name>A0A4R5DUK8_9BACT</name>
<dbReference type="Proteomes" id="UP000294850">
    <property type="component" value="Unassembled WGS sequence"/>
</dbReference>
<dbReference type="OrthoDB" id="947982at2"/>